<evidence type="ECO:0000313" key="6">
    <source>
        <dbReference type="EMBL" id="WZV99868.1"/>
    </source>
</evidence>
<dbReference type="PANTHER" id="PTHR21047:SF2">
    <property type="entry name" value="THYMIDINE DIPHOSPHO-4-KETO-RHAMNOSE 3,5-EPIMERASE"/>
    <property type="match status" value="1"/>
</dbReference>
<evidence type="ECO:0000256" key="5">
    <source>
        <dbReference type="RuleBase" id="RU364069"/>
    </source>
</evidence>
<comment type="subunit">
    <text evidence="5">Homodimer.</text>
</comment>
<sequence>MNIIKTDIADVLLFEPKVFSDDRGFFFESFNRKLFEDVTGVTGEFVQDNHSKSKKNVLRGLHLQQEPFAQGKLVRCVQGSVFDVAVDLRPGSASFGQWVGSELTAENKHQLWIPKGFAHGFYVLSDSAEVIYKCVGYYAPQSELSLRWDDKDVDIAWPIPAAQVPLLSAKDANALGLKDIIKNQLIK</sequence>
<proteinExistence type="inferred from homology"/>
<evidence type="ECO:0000313" key="7">
    <source>
        <dbReference type="Proteomes" id="UP001466893"/>
    </source>
</evidence>
<evidence type="ECO:0000256" key="1">
    <source>
        <dbReference type="ARBA" id="ARBA00001298"/>
    </source>
</evidence>
<dbReference type="InterPro" id="IPR011051">
    <property type="entry name" value="RmlC_Cupin_sf"/>
</dbReference>
<dbReference type="InterPro" id="IPR000888">
    <property type="entry name" value="RmlC-like"/>
</dbReference>
<dbReference type="EMBL" id="CP151800">
    <property type="protein sequence ID" value="WZV99868.1"/>
    <property type="molecule type" value="Genomic_DNA"/>
</dbReference>
<dbReference type="NCBIfam" id="TIGR01221">
    <property type="entry name" value="rmlC"/>
    <property type="match status" value="1"/>
</dbReference>
<name>A0ABZ3BBS3_9ENTR</name>
<comment type="similarity">
    <text evidence="5">Belongs to the dTDP-4-dehydrorhamnose 3,5-epimerase family.</text>
</comment>
<reference evidence="6 7" key="1">
    <citation type="submission" date="2024-04" db="EMBL/GenBank/DDBJ databases">
        <title>Kosakonia calanthae sp. nov., a halophilic bacterium isolated from leaves of Calanthe tiplacata.</title>
        <authorList>
            <person name="Wu P."/>
        </authorList>
    </citation>
    <scope>NUCLEOTIDE SEQUENCE [LARGE SCALE GENOMIC DNA]</scope>
    <source>
        <strain evidence="6 7">BYX6</strain>
    </source>
</reference>
<comment type="pathway">
    <text evidence="5">Carbohydrate biosynthesis; dTDP-L-rhamnose biosynthesis.</text>
</comment>
<evidence type="ECO:0000256" key="4">
    <source>
        <dbReference type="ARBA" id="ARBA00019595"/>
    </source>
</evidence>
<keyword evidence="7" id="KW-1185">Reference proteome</keyword>
<dbReference type="Pfam" id="PF00908">
    <property type="entry name" value="dTDP_sugar_isom"/>
    <property type="match status" value="1"/>
</dbReference>
<dbReference type="GO" id="GO:0008830">
    <property type="term" value="F:dTDP-4-dehydrorhamnose 3,5-epimerase activity"/>
    <property type="evidence" value="ECO:0007669"/>
    <property type="project" value="UniProtKB-EC"/>
</dbReference>
<dbReference type="PANTHER" id="PTHR21047">
    <property type="entry name" value="DTDP-6-DEOXY-D-GLUCOSE-3,5 EPIMERASE"/>
    <property type="match status" value="1"/>
</dbReference>
<dbReference type="InterPro" id="IPR014710">
    <property type="entry name" value="RmlC-like_jellyroll"/>
</dbReference>
<comment type="function">
    <text evidence="2 5">Catalyzes the epimerization of the C3' and C5'positions of dTDP-6-deoxy-D-xylo-4-hexulose, forming dTDP-6-deoxy-L-lyxo-4-hexulose.</text>
</comment>
<evidence type="ECO:0000256" key="3">
    <source>
        <dbReference type="ARBA" id="ARBA00012098"/>
    </source>
</evidence>
<dbReference type="RefSeq" id="WP_342324567.1">
    <property type="nucleotide sequence ID" value="NZ_CP151800.1"/>
</dbReference>
<dbReference type="EC" id="5.1.3.13" evidence="3 5"/>
<gene>
    <name evidence="6" type="primary">rfbC</name>
    <name evidence="6" type="ORF">AAEY27_08315</name>
</gene>
<keyword evidence="5 6" id="KW-0413">Isomerase</keyword>
<dbReference type="CDD" id="cd00438">
    <property type="entry name" value="cupin_RmlC"/>
    <property type="match status" value="1"/>
</dbReference>
<evidence type="ECO:0000256" key="2">
    <source>
        <dbReference type="ARBA" id="ARBA00001997"/>
    </source>
</evidence>
<dbReference type="Proteomes" id="UP001466893">
    <property type="component" value="Chromosome"/>
</dbReference>
<protein>
    <recommendedName>
        <fullName evidence="4 5">dTDP-4-dehydrorhamnose 3,5-epimerase</fullName>
        <ecNumber evidence="3 5">5.1.3.13</ecNumber>
    </recommendedName>
    <alternativeName>
        <fullName evidence="5">Thymidine diphospho-4-keto-rhamnose 3,5-epimerase</fullName>
    </alternativeName>
</protein>
<accession>A0ABZ3BBS3</accession>
<organism evidence="6 7">
    <name type="scientific">Kosakonia calanthes</name>
    <dbReference type="NCBI Taxonomy" id="3139408"/>
    <lineage>
        <taxon>Bacteria</taxon>
        <taxon>Pseudomonadati</taxon>
        <taxon>Pseudomonadota</taxon>
        <taxon>Gammaproteobacteria</taxon>
        <taxon>Enterobacterales</taxon>
        <taxon>Enterobacteriaceae</taxon>
        <taxon>Kosakonia</taxon>
    </lineage>
</organism>
<dbReference type="SUPFAM" id="SSF51182">
    <property type="entry name" value="RmlC-like cupins"/>
    <property type="match status" value="1"/>
</dbReference>
<dbReference type="Gene3D" id="2.60.120.10">
    <property type="entry name" value="Jelly Rolls"/>
    <property type="match status" value="1"/>
</dbReference>
<comment type="catalytic activity">
    <reaction evidence="1 5">
        <text>dTDP-4-dehydro-6-deoxy-alpha-D-glucose = dTDP-4-dehydro-beta-L-rhamnose</text>
        <dbReference type="Rhea" id="RHEA:16969"/>
        <dbReference type="ChEBI" id="CHEBI:57649"/>
        <dbReference type="ChEBI" id="CHEBI:62830"/>
        <dbReference type="EC" id="5.1.3.13"/>
    </reaction>
</comment>